<reference evidence="2 3" key="1">
    <citation type="submission" date="2016-05" db="EMBL/GenBank/DDBJ databases">
        <title>Genomic Taxonomy of the Vibrionaceae.</title>
        <authorList>
            <person name="Gomez-Gil B."/>
            <person name="Enciso-Ibarra J."/>
        </authorList>
    </citation>
    <scope>NUCLEOTIDE SEQUENCE [LARGE SCALE GENOMIC DNA]</scope>
    <source>
        <strain evidence="2 3">CAIM 1920</strain>
    </source>
</reference>
<keyword evidence="3" id="KW-1185">Reference proteome</keyword>
<dbReference type="PANTHER" id="PTHR30093:SF47">
    <property type="entry name" value="TYPE IV PILUS NON-CORE MINOR PILIN PILE"/>
    <property type="match status" value="1"/>
</dbReference>
<dbReference type="Pfam" id="PF16732">
    <property type="entry name" value="ComP_DUS"/>
    <property type="match status" value="1"/>
</dbReference>
<dbReference type="RefSeq" id="WP_068905633.1">
    <property type="nucleotide sequence ID" value="NZ_JBHUIF010000031.1"/>
</dbReference>
<keyword evidence="1" id="KW-0812">Transmembrane</keyword>
<accession>A0A1C3E734</accession>
<dbReference type="Proteomes" id="UP000094936">
    <property type="component" value="Unassembled WGS sequence"/>
</dbReference>
<comment type="caution">
    <text evidence="2">The sequence shown here is derived from an EMBL/GenBank/DDBJ whole genome shotgun (WGS) entry which is preliminary data.</text>
</comment>
<dbReference type="InterPro" id="IPR045584">
    <property type="entry name" value="Pilin-like"/>
</dbReference>
<dbReference type="STRING" id="1080227.A8L45_22730"/>
<dbReference type="NCBIfam" id="TIGR02532">
    <property type="entry name" value="IV_pilin_GFxxxE"/>
    <property type="match status" value="1"/>
</dbReference>
<keyword evidence="1" id="KW-0472">Membrane</keyword>
<proteinExistence type="predicted"/>
<dbReference type="GO" id="GO:0043683">
    <property type="term" value="P:type IV pilus assembly"/>
    <property type="evidence" value="ECO:0007669"/>
    <property type="project" value="InterPro"/>
</dbReference>
<organism evidence="2 3">
    <name type="scientific">Veronia pacifica</name>
    <dbReference type="NCBI Taxonomy" id="1080227"/>
    <lineage>
        <taxon>Bacteria</taxon>
        <taxon>Pseudomonadati</taxon>
        <taxon>Pseudomonadota</taxon>
        <taxon>Gammaproteobacteria</taxon>
        <taxon>Vibrionales</taxon>
        <taxon>Vibrionaceae</taxon>
        <taxon>Veronia</taxon>
    </lineage>
</organism>
<keyword evidence="1" id="KW-1133">Transmembrane helix</keyword>
<protein>
    <submittedName>
        <fullName evidence="2">Prepilin-type N-terminal cleavage/methylation domain-containing protein</fullName>
    </submittedName>
</protein>
<dbReference type="AlphaFoldDB" id="A0A1C3E734"/>
<feature type="transmembrane region" description="Helical" evidence="1">
    <location>
        <begin position="12"/>
        <end position="35"/>
    </location>
</feature>
<evidence type="ECO:0000256" key="1">
    <source>
        <dbReference type="SAM" id="Phobius"/>
    </source>
</evidence>
<sequence length="142" mass="16014">MSKQNRNTCQGMTLLELLVVILIMGALSTVAVPAYTNHLVKAERNRAQTSLYQLQVWAEQHYTENNTYPNAVNCSRCQLSEEYNFSINNSGSGDNAYIITATPKQDSRQQKDECYALIINAVSETSNKDSDNNDIVNDRCWI</sequence>
<gene>
    <name evidence="2" type="ORF">A8L45_22730</name>
</gene>
<dbReference type="InterPro" id="IPR012902">
    <property type="entry name" value="N_methyl_site"/>
</dbReference>
<dbReference type="InterPro" id="IPR031982">
    <property type="entry name" value="PilE-like"/>
</dbReference>
<name>A0A1C3E734_9GAMM</name>
<dbReference type="Gene3D" id="3.30.700.10">
    <property type="entry name" value="Glycoprotein, Type 4 Pilin"/>
    <property type="match status" value="1"/>
</dbReference>
<dbReference type="PROSITE" id="PS00409">
    <property type="entry name" value="PROKAR_NTER_METHYL"/>
    <property type="match status" value="1"/>
</dbReference>
<dbReference type="EMBL" id="LYBM01000079">
    <property type="protein sequence ID" value="ODA29067.1"/>
    <property type="molecule type" value="Genomic_DNA"/>
</dbReference>
<dbReference type="Pfam" id="PF07963">
    <property type="entry name" value="N_methyl"/>
    <property type="match status" value="1"/>
</dbReference>
<dbReference type="PANTHER" id="PTHR30093">
    <property type="entry name" value="GENERAL SECRETION PATHWAY PROTEIN G"/>
    <property type="match status" value="1"/>
</dbReference>
<dbReference type="SUPFAM" id="SSF54523">
    <property type="entry name" value="Pili subunits"/>
    <property type="match status" value="1"/>
</dbReference>
<evidence type="ECO:0000313" key="2">
    <source>
        <dbReference type="EMBL" id="ODA29067.1"/>
    </source>
</evidence>
<evidence type="ECO:0000313" key="3">
    <source>
        <dbReference type="Proteomes" id="UP000094936"/>
    </source>
</evidence>
<dbReference type="OrthoDB" id="5906095at2"/>